<feature type="domain" description="Glycosyltransferase subfamily 4-like N-terminal" evidence="2">
    <location>
        <begin position="22"/>
        <end position="186"/>
    </location>
</feature>
<sequence>MEKAKKEKPKILIFSLAYAPFVGGAELAVKEITDRIGEFEYDLITKKFDHRLPSFEKIGNVNVHRIRSPKLLFPFLAYLRGKVMHKEKKYSMVWSIMANRAGYAALFFKRKFPEVKFLLTLQEGDTLDHPRKRAGLLWIFVGRLFKKIFTEADCVQVISGYLARWAKNMRVSGGKIIIVPNGVDMEKFKFSERGKKTDDVTVITTSRLVRKNGLDILIKAIAEISRSGSGMKIKCLILGNGPEERNLKDLAKSLSVKDKVEFLGHVDPALLPGYLGMADIFARPSRSEGLGSSFLEAMSVGLPVIGTRVGGIVDFIKDPSEAGADMATGVFAESENPSNLADKIKMLVRNKDLADNISRNGRWLITQNYSWDIVADKMRAIFSKICHN</sequence>
<dbReference type="AlphaFoldDB" id="A0A2M8LAT8"/>
<proteinExistence type="predicted"/>
<dbReference type="InterPro" id="IPR050194">
    <property type="entry name" value="Glycosyltransferase_grp1"/>
</dbReference>
<evidence type="ECO:0000313" key="3">
    <source>
        <dbReference type="EMBL" id="PJE73711.1"/>
    </source>
</evidence>
<dbReference type="PANTHER" id="PTHR45947:SF3">
    <property type="entry name" value="SULFOQUINOVOSYL TRANSFERASE SQD2"/>
    <property type="match status" value="1"/>
</dbReference>
<dbReference type="Pfam" id="PF00534">
    <property type="entry name" value="Glycos_transf_1"/>
    <property type="match status" value="1"/>
</dbReference>
<dbReference type="Pfam" id="PF13439">
    <property type="entry name" value="Glyco_transf_4"/>
    <property type="match status" value="1"/>
</dbReference>
<evidence type="ECO:0000313" key="4">
    <source>
        <dbReference type="Proteomes" id="UP000230959"/>
    </source>
</evidence>
<organism evidence="3 4">
    <name type="scientific">Candidatus Terrybacteria bacterium CG10_big_fil_rev_8_21_14_0_10_41_10</name>
    <dbReference type="NCBI Taxonomy" id="1975026"/>
    <lineage>
        <taxon>Bacteria</taxon>
        <taxon>Candidatus Terryibacteriota</taxon>
    </lineage>
</organism>
<accession>A0A2M8LAT8</accession>
<evidence type="ECO:0000259" key="2">
    <source>
        <dbReference type="Pfam" id="PF13439"/>
    </source>
</evidence>
<gene>
    <name evidence="3" type="ORF">COV02_01075</name>
</gene>
<dbReference type="GO" id="GO:0016757">
    <property type="term" value="F:glycosyltransferase activity"/>
    <property type="evidence" value="ECO:0007669"/>
    <property type="project" value="InterPro"/>
</dbReference>
<comment type="caution">
    <text evidence="3">The sequence shown here is derived from an EMBL/GenBank/DDBJ whole genome shotgun (WGS) entry which is preliminary data.</text>
</comment>
<dbReference type="EMBL" id="PFER01000017">
    <property type="protein sequence ID" value="PJE73711.1"/>
    <property type="molecule type" value="Genomic_DNA"/>
</dbReference>
<dbReference type="Gene3D" id="3.40.50.2000">
    <property type="entry name" value="Glycogen Phosphorylase B"/>
    <property type="match status" value="2"/>
</dbReference>
<name>A0A2M8LAT8_9BACT</name>
<dbReference type="InterPro" id="IPR001296">
    <property type="entry name" value="Glyco_trans_1"/>
</dbReference>
<feature type="domain" description="Glycosyl transferase family 1" evidence="1">
    <location>
        <begin position="188"/>
        <end position="362"/>
    </location>
</feature>
<dbReference type="CDD" id="cd03801">
    <property type="entry name" value="GT4_PimA-like"/>
    <property type="match status" value="1"/>
</dbReference>
<dbReference type="InterPro" id="IPR028098">
    <property type="entry name" value="Glyco_trans_4-like_N"/>
</dbReference>
<protein>
    <recommendedName>
        <fullName evidence="5">Glycosyl transferase family 1 domain-containing protein</fullName>
    </recommendedName>
</protein>
<dbReference type="PANTHER" id="PTHR45947">
    <property type="entry name" value="SULFOQUINOVOSYL TRANSFERASE SQD2"/>
    <property type="match status" value="1"/>
</dbReference>
<dbReference type="Proteomes" id="UP000230959">
    <property type="component" value="Unassembled WGS sequence"/>
</dbReference>
<reference evidence="4" key="1">
    <citation type="submission" date="2017-09" db="EMBL/GenBank/DDBJ databases">
        <title>Depth-based differentiation of microbial function through sediment-hosted aquifers and enrichment of novel symbionts in the deep terrestrial subsurface.</title>
        <authorList>
            <person name="Probst A.J."/>
            <person name="Ladd B."/>
            <person name="Jarett J.K."/>
            <person name="Geller-Mcgrath D.E."/>
            <person name="Sieber C.M.K."/>
            <person name="Emerson J.B."/>
            <person name="Anantharaman K."/>
            <person name="Thomas B.C."/>
            <person name="Malmstrom R."/>
            <person name="Stieglmeier M."/>
            <person name="Klingl A."/>
            <person name="Woyke T."/>
            <person name="Ryan C.M."/>
            <person name="Banfield J.F."/>
        </authorList>
    </citation>
    <scope>NUCLEOTIDE SEQUENCE [LARGE SCALE GENOMIC DNA]</scope>
</reference>
<evidence type="ECO:0008006" key="5">
    <source>
        <dbReference type="Google" id="ProtNLM"/>
    </source>
</evidence>
<evidence type="ECO:0000259" key="1">
    <source>
        <dbReference type="Pfam" id="PF00534"/>
    </source>
</evidence>
<dbReference type="SUPFAM" id="SSF53756">
    <property type="entry name" value="UDP-Glycosyltransferase/glycogen phosphorylase"/>
    <property type="match status" value="1"/>
</dbReference>